<evidence type="ECO:0000259" key="2">
    <source>
        <dbReference type="Pfam" id="PF00144"/>
    </source>
</evidence>
<accession>A0A6M1LAA9</accession>
<comment type="caution">
    <text evidence="3">The sequence shown here is derived from an EMBL/GenBank/DDBJ whole genome shotgun (WGS) entry which is preliminary data.</text>
</comment>
<evidence type="ECO:0000256" key="1">
    <source>
        <dbReference type="SAM" id="SignalP"/>
    </source>
</evidence>
<evidence type="ECO:0000313" key="4">
    <source>
        <dbReference type="Proteomes" id="UP000478148"/>
    </source>
</evidence>
<dbReference type="PANTHER" id="PTHR46825:SF7">
    <property type="entry name" value="D-ALANYL-D-ALANINE CARBOXYPEPTIDASE"/>
    <property type="match status" value="1"/>
</dbReference>
<dbReference type="PANTHER" id="PTHR46825">
    <property type="entry name" value="D-ALANYL-D-ALANINE-CARBOXYPEPTIDASE/ENDOPEPTIDASE AMPH"/>
    <property type="match status" value="1"/>
</dbReference>
<gene>
    <name evidence="3" type="ORF">ENC19_22335</name>
</gene>
<organism evidence="3 4">
    <name type="scientific">Verrucosispora sioxanthis</name>
    <dbReference type="NCBI Taxonomy" id="2499994"/>
    <lineage>
        <taxon>Bacteria</taxon>
        <taxon>Bacillati</taxon>
        <taxon>Actinomycetota</taxon>
        <taxon>Actinomycetes</taxon>
        <taxon>Micromonosporales</taxon>
        <taxon>Micromonosporaceae</taxon>
        <taxon>Micromonospora</taxon>
    </lineage>
</organism>
<sequence>MSRTHRTLKIVATSVALVATIAVVPASATARPDSAARPATGGPDRAALRAALAAVPEAGAPGVLVAVREGRRDWRDAAGQAYLTRPQPMRPQMRHRIGSITKTFVATTVLQLVDEGRLSLDDPIGRWLPDIVPDELGTEVTVRMLLNHTSGIGNYTNAMINSYAAIDQMRVTTYAPADLVAIGLALPPTNAPGARFSYSNTNYLLAGLLIETITGNDAAAEVQRRILRPLKLTDTFFPGTDARIRGPHSGAYFAPFGVRDLSEFNMSWAWTAGEMIATTADLNTFFRALLGGDLLSPATLDEMLTAVPMLPEQPAAGSYGLGIYSLPTPCGEFWGHDGAVIGHLTISLHSRDGARQLSSGINISHYQVGLPDPHPIDIAWNTLLGTAICPADEAGSRSAVTIAPLPSVTRLPGNNDAPVAVP</sequence>
<proteinExistence type="predicted"/>
<dbReference type="Pfam" id="PF00144">
    <property type="entry name" value="Beta-lactamase"/>
    <property type="match status" value="1"/>
</dbReference>
<dbReference type="EMBL" id="SAIY01000008">
    <property type="protein sequence ID" value="NGM15190.1"/>
    <property type="molecule type" value="Genomic_DNA"/>
</dbReference>
<dbReference type="Proteomes" id="UP000478148">
    <property type="component" value="Unassembled WGS sequence"/>
</dbReference>
<dbReference type="SUPFAM" id="SSF56601">
    <property type="entry name" value="beta-lactamase/transpeptidase-like"/>
    <property type="match status" value="1"/>
</dbReference>
<dbReference type="AlphaFoldDB" id="A0A6M1LAA9"/>
<dbReference type="InterPro" id="IPR012338">
    <property type="entry name" value="Beta-lactam/transpept-like"/>
</dbReference>
<keyword evidence="1" id="KW-0732">Signal</keyword>
<keyword evidence="4" id="KW-1185">Reference proteome</keyword>
<dbReference type="InterPro" id="IPR001466">
    <property type="entry name" value="Beta-lactam-related"/>
</dbReference>
<dbReference type="InterPro" id="IPR050491">
    <property type="entry name" value="AmpC-like"/>
</dbReference>
<dbReference type="Gene3D" id="3.40.710.10">
    <property type="entry name" value="DD-peptidase/beta-lactamase superfamily"/>
    <property type="match status" value="1"/>
</dbReference>
<protein>
    <submittedName>
        <fullName evidence="3">Beta-lactamase family protein</fullName>
    </submittedName>
</protein>
<reference evidence="3 4" key="1">
    <citation type="submission" date="2020-02" db="EMBL/GenBank/DDBJ databases">
        <title>Draft Genome Sequence of Verrucosispora sp. Strain CWR15, Isolated from Gulf of Mexico Sponge.</title>
        <authorList>
            <person name="Kennedy S.J."/>
            <person name="Cella E."/>
            <person name="Azarian T."/>
            <person name="Baker B.J."/>
            <person name="Shaw L.N."/>
        </authorList>
    </citation>
    <scope>NUCLEOTIDE SEQUENCE [LARGE SCALE GENOMIC DNA]</scope>
    <source>
        <strain evidence="3 4">CWR15</strain>
    </source>
</reference>
<feature type="chain" id="PRO_5039542338" evidence="1">
    <location>
        <begin position="31"/>
        <end position="422"/>
    </location>
</feature>
<name>A0A6M1LAA9_9ACTN</name>
<feature type="signal peptide" evidence="1">
    <location>
        <begin position="1"/>
        <end position="30"/>
    </location>
</feature>
<feature type="domain" description="Beta-lactamase-related" evidence="2">
    <location>
        <begin position="54"/>
        <end position="341"/>
    </location>
</feature>
<evidence type="ECO:0000313" key="3">
    <source>
        <dbReference type="EMBL" id="NGM15190.1"/>
    </source>
</evidence>